<comment type="caution">
    <text evidence="3">The sequence shown here is derived from an EMBL/GenBank/DDBJ whole genome shotgun (WGS) entry which is preliminary data.</text>
</comment>
<dbReference type="AlphaFoldDB" id="A0AAW2U304"/>
<sequence length="236" mass="27176">MVPYSSNILDVKAAQRALDFIYGWFLHPLVYGEYPQIMQSLVGSRLPKFTKEQIEMLKGSFDFLGLNYYTGNFAADIPVRNGSISSTTDSMVSLSTYDINGVAIGDPTENNDFFVYPKGLYNLLIYTKKRYKNPTIYITETGIADRKDGTIKHIEDLHRIDFYNRHFWTLQKPLSVKVKGIFGWSFLDDFEWGLGYDLGFGFVYVDFENELKRIPKLSAIWFKHFLNKTSGEGIFA</sequence>
<dbReference type="GO" id="GO:0005975">
    <property type="term" value="P:carbohydrate metabolic process"/>
    <property type="evidence" value="ECO:0007669"/>
    <property type="project" value="InterPro"/>
</dbReference>
<dbReference type="Gene3D" id="3.20.20.80">
    <property type="entry name" value="Glycosidases"/>
    <property type="match status" value="1"/>
</dbReference>
<reference evidence="3" key="2">
    <citation type="journal article" date="2024" name="Plant">
        <title>Genomic evolution and insights into agronomic trait innovations of Sesamum species.</title>
        <authorList>
            <person name="Miao H."/>
            <person name="Wang L."/>
            <person name="Qu L."/>
            <person name="Liu H."/>
            <person name="Sun Y."/>
            <person name="Le M."/>
            <person name="Wang Q."/>
            <person name="Wei S."/>
            <person name="Zheng Y."/>
            <person name="Lin W."/>
            <person name="Duan Y."/>
            <person name="Cao H."/>
            <person name="Xiong S."/>
            <person name="Wang X."/>
            <person name="Wei L."/>
            <person name="Li C."/>
            <person name="Ma Q."/>
            <person name="Ju M."/>
            <person name="Zhao R."/>
            <person name="Li G."/>
            <person name="Mu C."/>
            <person name="Tian Q."/>
            <person name="Mei H."/>
            <person name="Zhang T."/>
            <person name="Gao T."/>
            <person name="Zhang H."/>
        </authorList>
    </citation>
    <scope>NUCLEOTIDE SEQUENCE</scope>
    <source>
        <strain evidence="3">KEN1</strain>
    </source>
</reference>
<dbReference type="GO" id="GO:0008422">
    <property type="term" value="F:beta-glucosidase activity"/>
    <property type="evidence" value="ECO:0007669"/>
    <property type="project" value="TreeGrafter"/>
</dbReference>
<dbReference type="EMBL" id="JACGWN010000013">
    <property type="protein sequence ID" value="KAL0411237.1"/>
    <property type="molecule type" value="Genomic_DNA"/>
</dbReference>
<dbReference type="InterPro" id="IPR001360">
    <property type="entry name" value="Glyco_hydro_1"/>
</dbReference>
<evidence type="ECO:0000256" key="1">
    <source>
        <dbReference type="ARBA" id="ARBA00010838"/>
    </source>
</evidence>
<dbReference type="InterPro" id="IPR017853">
    <property type="entry name" value="GH"/>
</dbReference>
<keyword evidence="3" id="KW-0378">Hydrolase</keyword>
<dbReference type="SUPFAM" id="SSF51445">
    <property type="entry name" value="(Trans)glycosidases"/>
    <property type="match status" value="1"/>
</dbReference>
<organism evidence="3">
    <name type="scientific">Sesamum latifolium</name>
    <dbReference type="NCBI Taxonomy" id="2727402"/>
    <lineage>
        <taxon>Eukaryota</taxon>
        <taxon>Viridiplantae</taxon>
        <taxon>Streptophyta</taxon>
        <taxon>Embryophyta</taxon>
        <taxon>Tracheophyta</taxon>
        <taxon>Spermatophyta</taxon>
        <taxon>Magnoliopsida</taxon>
        <taxon>eudicotyledons</taxon>
        <taxon>Gunneridae</taxon>
        <taxon>Pentapetalae</taxon>
        <taxon>asterids</taxon>
        <taxon>lamiids</taxon>
        <taxon>Lamiales</taxon>
        <taxon>Pedaliaceae</taxon>
        <taxon>Sesamum</taxon>
    </lineage>
</organism>
<accession>A0AAW2U304</accession>
<reference evidence="3" key="1">
    <citation type="submission" date="2020-06" db="EMBL/GenBank/DDBJ databases">
        <authorList>
            <person name="Li T."/>
            <person name="Hu X."/>
            <person name="Zhang T."/>
            <person name="Song X."/>
            <person name="Zhang H."/>
            <person name="Dai N."/>
            <person name="Sheng W."/>
            <person name="Hou X."/>
            <person name="Wei L."/>
        </authorList>
    </citation>
    <scope>NUCLEOTIDE SEQUENCE</scope>
    <source>
        <strain evidence="3">KEN1</strain>
        <tissue evidence="3">Leaf</tissue>
    </source>
</reference>
<protein>
    <submittedName>
        <fullName evidence="3">Furcatin hydrolase</fullName>
    </submittedName>
</protein>
<name>A0AAW2U304_9LAMI</name>
<dbReference type="PANTHER" id="PTHR10353:SF318">
    <property type="entry name" value="BETA-GLUCOSIDASE 31-RELATED"/>
    <property type="match status" value="1"/>
</dbReference>
<gene>
    <name evidence="3" type="ORF">Slati_3713400</name>
</gene>
<evidence type="ECO:0000256" key="2">
    <source>
        <dbReference type="RuleBase" id="RU003690"/>
    </source>
</evidence>
<dbReference type="Pfam" id="PF00232">
    <property type="entry name" value="Glyco_hydro_1"/>
    <property type="match status" value="1"/>
</dbReference>
<comment type="similarity">
    <text evidence="1 2">Belongs to the glycosyl hydrolase 1 family.</text>
</comment>
<dbReference type="PRINTS" id="PR00131">
    <property type="entry name" value="GLHYDRLASE1"/>
</dbReference>
<evidence type="ECO:0000313" key="3">
    <source>
        <dbReference type="EMBL" id="KAL0411237.1"/>
    </source>
</evidence>
<proteinExistence type="inferred from homology"/>
<dbReference type="PANTHER" id="PTHR10353">
    <property type="entry name" value="GLYCOSYL HYDROLASE"/>
    <property type="match status" value="1"/>
</dbReference>